<dbReference type="Proteomes" id="UP001207228">
    <property type="component" value="Unassembled WGS sequence"/>
</dbReference>
<accession>A0ABT3RB34</accession>
<dbReference type="InterPro" id="IPR034660">
    <property type="entry name" value="DinB/YfiT-like"/>
</dbReference>
<evidence type="ECO:0000313" key="1">
    <source>
        <dbReference type="EMBL" id="MCX2738736.1"/>
    </source>
</evidence>
<reference evidence="1 2" key="1">
    <citation type="submission" date="2022-11" db="EMBL/GenBank/DDBJ databases">
        <title>The characterization of three novel Bacteroidetes species and genomic analysis of their roles in tidal elemental geochemical cycles.</title>
        <authorList>
            <person name="Ma K.-J."/>
        </authorList>
    </citation>
    <scope>NUCLEOTIDE SEQUENCE [LARGE SCALE GENOMIC DNA]</scope>
    <source>
        <strain evidence="1 2">M82</strain>
    </source>
</reference>
<proteinExistence type="predicted"/>
<dbReference type="Gene3D" id="1.20.120.450">
    <property type="entry name" value="dinb family like domain"/>
    <property type="match status" value="1"/>
</dbReference>
<dbReference type="SUPFAM" id="SSF109854">
    <property type="entry name" value="DinB/YfiT-like putative metalloenzymes"/>
    <property type="match status" value="1"/>
</dbReference>
<organism evidence="1 2">
    <name type="scientific">Pontibacter anaerobius</name>
    <dbReference type="NCBI Taxonomy" id="2993940"/>
    <lineage>
        <taxon>Bacteria</taxon>
        <taxon>Pseudomonadati</taxon>
        <taxon>Bacteroidota</taxon>
        <taxon>Cytophagia</taxon>
        <taxon>Cytophagales</taxon>
        <taxon>Hymenobacteraceae</taxon>
        <taxon>Pontibacter</taxon>
    </lineage>
</organism>
<sequence length="154" mass="18114">MMKQNQFEALFSGSFDTFKVFYNLTPQETGCNVPTSPKKIWQILHHLIVWQDYQLIQLQGTGGEVEINEQLSWSEEEQCDSQEKLDKTVSKFYNQLECIREEISLFNLQDPDLQKKLKIAQNLSVHLSFHIGEIILMRRMTGSYPLHQMQEFLN</sequence>
<keyword evidence="2" id="KW-1185">Reference proteome</keyword>
<evidence type="ECO:0000313" key="2">
    <source>
        <dbReference type="Proteomes" id="UP001207228"/>
    </source>
</evidence>
<comment type="caution">
    <text evidence="1">The sequence shown here is derived from an EMBL/GenBank/DDBJ whole genome shotgun (WGS) entry which is preliminary data.</text>
</comment>
<gene>
    <name evidence="1" type="ORF">OO017_02155</name>
</gene>
<name>A0ABT3RB34_9BACT</name>
<evidence type="ECO:0008006" key="3">
    <source>
        <dbReference type="Google" id="ProtNLM"/>
    </source>
</evidence>
<protein>
    <recommendedName>
        <fullName evidence="3">DinB family protein</fullName>
    </recommendedName>
</protein>
<dbReference type="RefSeq" id="WP_266050788.1">
    <property type="nucleotide sequence ID" value="NZ_JAPFQO010000001.1"/>
</dbReference>
<dbReference type="EMBL" id="JAPFQO010000001">
    <property type="protein sequence ID" value="MCX2738736.1"/>
    <property type="molecule type" value="Genomic_DNA"/>
</dbReference>